<evidence type="ECO:0000259" key="2">
    <source>
        <dbReference type="Pfam" id="PF03104"/>
    </source>
</evidence>
<proteinExistence type="predicted"/>
<dbReference type="GO" id="GO:0045004">
    <property type="term" value="P:DNA replication proofreading"/>
    <property type="evidence" value="ECO:0007669"/>
    <property type="project" value="TreeGrafter"/>
</dbReference>
<dbReference type="GO" id="GO:0043625">
    <property type="term" value="C:delta DNA polymerase complex"/>
    <property type="evidence" value="ECO:0007669"/>
    <property type="project" value="TreeGrafter"/>
</dbReference>
<reference evidence="3" key="1">
    <citation type="submission" date="2023-03" db="EMBL/GenBank/DDBJ databases">
        <title>Massive genome expansion in bonnet fungi (Mycena s.s.) driven by repeated elements and novel gene families across ecological guilds.</title>
        <authorList>
            <consortium name="Lawrence Berkeley National Laboratory"/>
            <person name="Harder C.B."/>
            <person name="Miyauchi S."/>
            <person name="Viragh M."/>
            <person name="Kuo A."/>
            <person name="Thoen E."/>
            <person name="Andreopoulos B."/>
            <person name="Lu D."/>
            <person name="Skrede I."/>
            <person name="Drula E."/>
            <person name="Henrissat B."/>
            <person name="Morin E."/>
            <person name="Kohler A."/>
            <person name="Barry K."/>
            <person name="LaButti K."/>
            <person name="Morin E."/>
            <person name="Salamov A."/>
            <person name="Lipzen A."/>
            <person name="Mereny Z."/>
            <person name="Hegedus B."/>
            <person name="Baldrian P."/>
            <person name="Stursova M."/>
            <person name="Weitz H."/>
            <person name="Taylor A."/>
            <person name="Grigoriev I.V."/>
            <person name="Nagy L.G."/>
            <person name="Martin F."/>
            <person name="Kauserud H."/>
        </authorList>
    </citation>
    <scope>NUCLEOTIDE SEQUENCE</scope>
    <source>
        <strain evidence="3">CBHHK188m</strain>
    </source>
</reference>
<dbReference type="GO" id="GO:0003676">
    <property type="term" value="F:nucleic acid binding"/>
    <property type="evidence" value="ECO:0007669"/>
    <property type="project" value="InterPro"/>
</dbReference>
<feature type="domain" description="DNA-directed DNA polymerase family B exonuclease" evidence="2">
    <location>
        <begin position="1"/>
        <end position="223"/>
    </location>
</feature>
<dbReference type="GO" id="GO:0006297">
    <property type="term" value="P:nucleotide-excision repair, DNA gap filling"/>
    <property type="evidence" value="ECO:0007669"/>
    <property type="project" value="TreeGrafter"/>
</dbReference>
<dbReference type="EMBL" id="JARJLG010000081">
    <property type="protein sequence ID" value="KAJ7750657.1"/>
    <property type="molecule type" value="Genomic_DNA"/>
</dbReference>
<dbReference type="Gene3D" id="2.40.50.730">
    <property type="match status" value="1"/>
</dbReference>
<organism evidence="3 4">
    <name type="scientific">Mycena maculata</name>
    <dbReference type="NCBI Taxonomy" id="230809"/>
    <lineage>
        <taxon>Eukaryota</taxon>
        <taxon>Fungi</taxon>
        <taxon>Dikarya</taxon>
        <taxon>Basidiomycota</taxon>
        <taxon>Agaricomycotina</taxon>
        <taxon>Agaricomycetes</taxon>
        <taxon>Agaricomycetidae</taxon>
        <taxon>Agaricales</taxon>
        <taxon>Marasmiineae</taxon>
        <taxon>Mycenaceae</taxon>
        <taxon>Mycena</taxon>
    </lineage>
</organism>
<dbReference type="GO" id="GO:0008296">
    <property type="term" value="F:3'-5'-DNA exonuclease activity"/>
    <property type="evidence" value="ECO:0007669"/>
    <property type="project" value="TreeGrafter"/>
</dbReference>
<accession>A0AAD7IXJ1</accession>
<dbReference type="InterPro" id="IPR012337">
    <property type="entry name" value="RNaseH-like_sf"/>
</dbReference>
<gene>
    <name evidence="3" type="ORF">DFH07DRAFT_775001</name>
</gene>
<dbReference type="PANTHER" id="PTHR10322:SF23">
    <property type="entry name" value="DNA POLYMERASE DELTA CATALYTIC SUBUNIT"/>
    <property type="match status" value="1"/>
</dbReference>
<dbReference type="SUPFAM" id="SSF53098">
    <property type="entry name" value="Ribonuclease H-like"/>
    <property type="match status" value="1"/>
</dbReference>
<dbReference type="PANTHER" id="PTHR10322">
    <property type="entry name" value="DNA POLYMERASE CATALYTIC SUBUNIT"/>
    <property type="match status" value="1"/>
</dbReference>
<evidence type="ECO:0000313" key="4">
    <source>
        <dbReference type="Proteomes" id="UP001215280"/>
    </source>
</evidence>
<name>A0AAD7IXJ1_9AGAR</name>
<dbReference type="InterPro" id="IPR006133">
    <property type="entry name" value="DNA-dir_DNA_pol_B_exonuc"/>
</dbReference>
<evidence type="ECO:0000313" key="3">
    <source>
        <dbReference type="EMBL" id="KAJ7750657.1"/>
    </source>
</evidence>
<protein>
    <recommendedName>
        <fullName evidence="1">DNA polymerase delta catalytic subunit</fullName>
    </recommendedName>
</protein>
<comment type="caution">
    <text evidence="3">The sequence shown here is derived from an EMBL/GenBank/DDBJ whole genome shotgun (WGS) entry which is preliminary data.</text>
</comment>
<dbReference type="Gene3D" id="3.30.420.10">
    <property type="entry name" value="Ribonuclease H-like superfamily/Ribonuclease H"/>
    <property type="match status" value="1"/>
</dbReference>
<sequence>MSWMELPVGKYHVMAAPHTLSYNQTEVGIRHEDIIFHAPDSGEQWNKLLPLRILSTDIETRVRPDGQFVDYSQTAPLAIIQIGNLLEIEVNDMCLCPSLFLGTHRCAGQKRTFRNIFTLKGCTAIPGAEVRSFDDEASMLMVWSKFIVESDPDLITGFNTACFDFVYLILRAEALGLPDFACLGRLKGVKATALRMRYRDPRHGPVLVGRLQIDIYQYIKERFVGMANRSSRHAGGYHEG</sequence>
<dbReference type="InterPro" id="IPR036397">
    <property type="entry name" value="RNaseH_sf"/>
</dbReference>
<evidence type="ECO:0000256" key="1">
    <source>
        <dbReference type="ARBA" id="ARBA00024411"/>
    </source>
</evidence>
<dbReference type="GO" id="GO:0003887">
    <property type="term" value="F:DNA-directed DNA polymerase activity"/>
    <property type="evidence" value="ECO:0007669"/>
    <property type="project" value="TreeGrafter"/>
</dbReference>
<dbReference type="InterPro" id="IPR050240">
    <property type="entry name" value="DNA_pol_type-B"/>
</dbReference>
<dbReference type="AlphaFoldDB" id="A0AAD7IXJ1"/>
<keyword evidence="4" id="KW-1185">Reference proteome</keyword>
<dbReference type="Pfam" id="PF03104">
    <property type="entry name" value="DNA_pol_B_exo1"/>
    <property type="match status" value="1"/>
</dbReference>
<dbReference type="Proteomes" id="UP001215280">
    <property type="component" value="Unassembled WGS sequence"/>
</dbReference>
<dbReference type="GO" id="GO:0006287">
    <property type="term" value="P:base-excision repair, gap-filling"/>
    <property type="evidence" value="ECO:0007669"/>
    <property type="project" value="TreeGrafter"/>
</dbReference>